<dbReference type="RefSeq" id="WP_377129590.1">
    <property type="nucleotide sequence ID" value="NZ_JBHUHN010000001.1"/>
</dbReference>
<keyword evidence="2" id="KW-1185">Reference proteome</keyword>
<comment type="caution">
    <text evidence="1">The sequence shown here is derived from an EMBL/GenBank/DDBJ whole genome shotgun (WGS) entry which is preliminary data.</text>
</comment>
<accession>A0ABW5XT27</accession>
<reference evidence="2" key="1">
    <citation type="journal article" date="2019" name="Int. J. Syst. Evol. Microbiol.">
        <title>The Global Catalogue of Microorganisms (GCM) 10K type strain sequencing project: providing services to taxonomists for standard genome sequencing and annotation.</title>
        <authorList>
            <consortium name="The Broad Institute Genomics Platform"/>
            <consortium name="The Broad Institute Genome Sequencing Center for Infectious Disease"/>
            <person name="Wu L."/>
            <person name="Ma J."/>
        </authorList>
    </citation>
    <scope>NUCLEOTIDE SEQUENCE [LARGE SCALE GENOMIC DNA]</scope>
    <source>
        <strain evidence="2">KCTC 52232</strain>
    </source>
</reference>
<gene>
    <name evidence="1" type="ORF">ACFSYC_15900</name>
</gene>
<name>A0ABW5XT27_9SPHI</name>
<organism evidence="1 2">
    <name type="scientific">Mucilaginibacter antarcticus</name>
    <dbReference type="NCBI Taxonomy" id="1855725"/>
    <lineage>
        <taxon>Bacteria</taxon>
        <taxon>Pseudomonadati</taxon>
        <taxon>Bacteroidota</taxon>
        <taxon>Sphingobacteriia</taxon>
        <taxon>Sphingobacteriales</taxon>
        <taxon>Sphingobacteriaceae</taxon>
        <taxon>Mucilaginibacter</taxon>
    </lineage>
</organism>
<protein>
    <submittedName>
        <fullName evidence="1">Uncharacterized protein</fullName>
    </submittedName>
</protein>
<proteinExistence type="predicted"/>
<dbReference type="EMBL" id="JBHUON010000022">
    <property type="protein sequence ID" value="MFD2866181.1"/>
    <property type="molecule type" value="Genomic_DNA"/>
</dbReference>
<evidence type="ECO:0000313" key="2">
    <source>
        <dbReference type="Proteomes" id="UP001597601"/>
    </source>
</evidence>
<evidence type="ECO:0000313" key="1">
    <source>
        <dbReference type="EMBL" id="MFD2866181.1"/>
    </source>
</evidence>
<dbReference type="Proteomes" id="UP001597601">
    <property type="component" value="Unassembled WGS sequence"/>
</dbReference>
<sequence>MSKLYMSTFTTQIPCELDRHYSLKIVDDGRVAYAYLCETEDVVGDVWLYNQQEPPQSSFWLPEDMPFLNPKEYLGKEPMIKPIQQETEIRTEWTESKDDGLIEVGIYIRDKFIASVSVGSKPGWSVLVAKDGPLACVY</sequence>